<dbReference type="SUPFAM" id="SSF109604">
    <property type="entry name" value="HD-domain/PDEase-like"/>
    <property type="match status" value="1"/>
</dbReference>
<dbReference type="Gene3D" id="1.10.3210.10">
    <property type="entry name" value="Hypothetical protein af1432"/>
    <property type="match status" value="1"/>
</dbReference>
<dbReference type="PANTHER" id="PTHR21174:SF0">
    <property type="entry name" value="HD PHOSPHOHYDROLASE FAMILY PROTEIN-RELATED"/>
    <property type="match status" value="1"/>
</dbReference>
<keyword evidence="2" id="KW-1185">Reference proteome</keyword>
<gene>
    <name evidence="1" type="ORF">LIN78_07605</name>
</gene>
<dbReference type="EMBL" id="JAJBZT010000003">
    <property type="protein sequence ID" value="MCB6183409.1"/>
    <property type="molecule type" value="Genomic_DNA"/>
</dbReference>
<dbReference type="RefSeq" id="WP_227180145.1">
    <property type="nucleotide sequence ID" value="NZ_JAJBZT010000003.1"/>
</dbReference>
<dbReference type="Proteomes" id="UP001165395">
    <property type="component" value="Unassembled WGS sequence"/>
</dbReference>
<evidence type="ECO:0008006" key="3">
    <source>
        <dbReference type="Google" id="ProtNLM"/>
    </source>
</evidence>
<protein>
    <recommendedName>
        <fullName evidence="3">Metal-dependent HD superfamily phosphohydrolase</fullName>
    </recommendedName>
</protein>
<dbReference type="PIRSF" id="PIRSF035170">
    <property type="entry name" value="HD_phosphohydro"/>
    <property type="match status" value="1"/>
</dbReference>
<evidence type="ECO:0000313" key="1">
    <source>
        <dbReference type="EMBL" id="MCB6183409.1"/>
    </source>
</evidence>
<dbReference type="PANTHER" id="PTHR21174">
    <property type="match status" value="1"/>
</dbReference>
<accession>A0ABS8D5E0</accession>
<evidence type="ECO:0000313" key="2">
    <source>
        <dbReference type="Proteomes" id="UP001165395"/>
    </source>
</evidence>
<comment type="caution">
    <text evidence="1">The sequence shown here is derived from an EMBL/GenBank/DDBJ whole genome shotgun (WGS) entry which is preliminary data.</text>
</comment>
<name>A0ABS8D5E0_9NEIS</name>
<sequence>MTAVKTSLFDRWQQDWLSIGGNAEHCLPFWERLSTAYSTSNRHYHTLQHLAECFTWLDAISTALAPPEKQLLSFALWFHDIEYDSTRADNEEVSAEMATAWLQQSQLGSIKLCQVHQMILATKKHRSDDPLTQRLLEIDLSILGADDTRFMEYEHQIRLEYAHIPDIDFAKGRLAVLQQFADRPTIFHLPALAHLNHVAKKNLANSITYWQHQLQTLSK</sequence>
<reference evidence="1" key="1">
    <citation type="submission" date="2021-10" db="EMBL/GenBank/DDBJ databases">
        <title>The complete genome sequence of Leeia sp. TBRC 13508.</title>
        <authorList>
            <person name="Charoenyingcharoen P."/>
            <person name="Yukphan P."/>
        </authorList>
    </citation>
    <scope>NUCLEOTIDE SEQUENCE</scope>
    <source>
        <strain evidence="1">TBRC 13508</strain>
    </source>
</reference>
<organism evidence="1 2">
    <name type="scientific">Leeia speluncae</name>
    <dbReference type="NCBI Taxonomy" id="2884804"/>
    <lineage>
        <taxon>Bacteria</taxon>
        <taxon>Pseudomonadati</taxon>
        <taxon>Pseudomonadota</taxon>
        <taxon>Betaproteobacteria</taxon>
        <taxon>Neisseriales</taxon>
        <taxon>Leeiaceae</taxon>
        <taxon>Leeia</taxon>
    </lineage>
</organism>
<dbReference type="InterPro" id="IPR009218">
    <property type="entry name" value="HD_phosphohydro"/>
</dbReference>
<proteinExistence type="predicted"/>